<feature type="transmembrane region" description="Helical" evidence="6">
    <location>
        <begin position="23"/>
        <end position="45"/>
    </location>
</feature>
<feature type="transmembrane region" description="Helical" evidence="6">
    <location>
        <begin position="113"/>
        <end position="134"/>
    </location>
</feature>
<feature type="transmembrane region" description="Helical" evidence="6">
    <location>
        <begin position="88"/>
        <end position="107"/>
    </location>
</feature>
<evidence type="ECO:0000256" key="4">
    <source>
        <dbReference type="ARBA" id="ARBA00022989"/>
    </source>
</evidence>
<dbReference type="EMBL" id="MQMF01000001">
    <property type="protein sequence ID" value="OOE14831.1"/>
    <property type="molecule type" value="Genomic_DNA"/>
</dbReference>
<feature type="transmembrane region" description="Helical" evidence="6">
    <location>
        <begin position="146"/>
        <end position="165"/>
    </location>
</feature>
<evidence type="ECO:0000256" key="1">
    <source>
        <dbReference type="ARBA" id="ARBA00004651"/>
    </source>
</evidence>
<dbReference type="AlphaFoldDB" id="A0A1V3GEK1"/>
<feature type="transmembrane region" description="Helical" evidence="6">
    <location>
        <begin position="354"/>
        <end position="375"/>
    </location>
</feature>
<dbReference type="GO" id="GO:0005886">
    <property type="term" value="C:plasma membrane"/>
    <property type="evidence" value="ECO:0007669"/>
    <property type="project" value="UniProtKB-SubCell"/>
</dbReference>
<dbReference type="SUPFAM" id="SSF103473">
    <property type="entry name" value="MFS general substrate transporter"/>
    <property type="match status" value="1"/>
</dbReference>
<dbReference type="InterPro" id="IPR020846">
    <property type="entry name" value="MFS_dom"/>
</dbReference>
<evidence type="ECO:0000256" key="3">
    <source>
        <dbReference type="ARBA" id="ARBA00022692"/>
    </source>
</evidence>
<dbReference type="InterPro" id="IPR036259">
    <property type="entry name" value="MFS_trans_sf"/>
</dbReference>
<evidence type="ECO:0000256" key="5">
    <source>
        <dbReference type="ARBA" id="ARBA00023136"/>
    </source>
</evidence>
<comment type="subcellular location">
    <subcellularLocation>
        <location evidence="1">Cell membrane</location>
        <topology evidence="1">Multi-pass membrane protein</topology>
    </subcellularLocation>
</comment>
<dbReference type="OrthoDB" id="2403626at2"/>
<feature type="transmembrane region" description="Helical" evidence="6">
    <location>
        <begin position="57"/>
        <end position="76"/>
    </location>
</feature>
<evidence type="ECO:0000313" key="8">
    <source>
        <dbReference type="EMBL" id="OOE14831.1"/>
    </source>
</evidence>
<dbReference type="Gene3D" id="1.20.1720.10">
    <property type="entry name" value="Multidrug resistance protein D"/>
    <property type="match status" value="1"/>
</dbReference>
<dbReference type="Gene3D" id="1.20.1250.20">
    <property type="entry name" value="MFS general substrate transporter like domains"/>
    <property type="match status" value="1"/>
</dbReference>
<dbReference type="Proteomes" id="UP000188597">
    <property type="component" value="Unassembled WGS sequence"/>
</dbReference>
<sequence>MKEVNTMAAEEARFGAIQENRIIPLWSLTVWLVVMNTTMFNVALPSVISQFELSPTAGSWIVSGYSIVFALSTITFSRLSDFIPIGRLLTTGLVILGIASIIGYFANSFAFVLVSRMVQATGAGAVPGLGMVLATRYIPISRRGRAMSFISSAASLGFGLGPVIGGGITQLFGWNFLFIVTGLVLLLLPVFKIYLPVEQRRSGSFDFGGALLTGGGVTTLLLYLSSFAFWQLGLSVLFFTILVLYSKKKAEPFIRINLFKNSSYVSLLFVGLIAFMTHFAFLFVMPVMLANLFQKEPAVIGLVIFPGAMLSAFAAIYVGRWIDRFGNLPVMRAGLLSLLISAVLFSLLGTKAFYMTAIFYMFTSIGFSSLTSSLANENSRILNKDEVGSGMGMLQLVQFFGGALGVAIAGLLIEGQRAFALEVVYRNVFIFYTILVCAAISIYHFKIKSKV</sequence>
<dbReference type="PANTHER" id="PTHR42718:SF9">
    <property type="entry name" value="MAJOR FACILITATOR SUPERFAMILY MULTIDRUG TRANSPORTER MFSC"/>
    <property type="match status" value="1"/>
</dbReference>
<feature type="transmembrane region" description="Helical" evidence="6">
    <location>
        <begin position="267"/>
        <end position="293"/>
    </location>
</feature>
<protein>
    <submittedName>
        <fullName evidence="8">MFS transporter</fullName>
    </submittedName>
</protein>
<feature type="transmembrane region" description="Helical" evidence="6">
    <location>
        <begin position="229"/>
        <end position="246"/>
    </location>
</feature>
<dbReference type="GO" id="GO:0022857">
    <property type="term" value="F:transmembrane transporter activity"/>
    <property type="evidence" value="ECO:0007669"/>
    <property type="project" value="InterPro"/>
</dbReference>
<evidence type="ECO:0000313" key="9">
    <source>
        <dbReference type="Proteomes" id="UP000188597"/>
    </source>
</evidence>
<feature type="domain" description="Major facilitator superfamily (MFS) profile" evidence="7">
    <location>
        <begin position="22"/>
        <end position="450"/>
    </location>
</feature>
<keyword evidence="2" id="KW-0813">Transport</keyword>
<feature type="transmembrane region" description="Helical" evidence="6">
    <location>
        <begin position="396"/>
        <end position="413"/>
    </location>
</feature>
<evidence type="ECO:0000256" key="6">
    <source>
        <dbReference type="SAM" id="Phobius"/>
    </source>
</evidence>
<gene>
    <name evidence="8" type="ORF">UN64_06490</name>
</gene>
<dbReference type="Pfam" id="PF07690">
    <property type="entry name" value="MFS_1"/>
    <property type="match status" value="2"/>
</dbReference>
<feature type="transmembrane region" description="Helical" evidence="6">
    <location>
        <begin position="171"/>
        <end position="191"/>
    </location>
</feature>
<dbReference type="PANTHER" id="PTHR42718">
    <property type="entry name" value="MAJOR FACILITATOR SUPERFAMILY MULTIDRUG TRANSPORTER MFSC"/>
    <property type="match status" value="1"/>
</dbReference>
<reference evidence="8 9" key="1">
    <citation type="submission" date="2016-11" db="EMBL/GenBank/DDBJ databases">
        <authorList>
            <person name="Jaros S."/>
            <person name="Januszkiewicz K."/>
            <person name="Wedrychowicz H."/>
        </authorList>
    </citation>
    <scope>NUCLEOTIDE SEQUENCE [LARGE SCALE GENOMIC DNA]</scope>
    <source>
        <strain evidence="8 9">Con a/3</strain>
    </source>
</reference>
<feature type="transmembrane region" description="Helical" evidence="6">
    <location>
        <begin position="299"/>
        <end position="318"/>
    </location>
</feature>
<feature type="transmembrane region" description="Helical" evidence="6">
    <location>
        <begin position="330"/>
        <end position="348"/>
    </location>
</feature>
<dbReference type="InterPro" id="IPR011701">
    <property type="entry name" value="MFS"/>
</dbReference>
<name>A0A1V3GEK1_9BACL</name>
<dbReference type="CDD" id="cd17321">
    <property type="entry name" value="MFS_MMR_MDR_like"/>
    <property type="match status" value="1"/>
</dbReference>
<feature type="transmembrane region" description="Helical" evidence="6">
    <location>
        <begin position="203"/>
        <end position="223"/>
    </location>
</feature>
<evidence type="ECO:0000259" key="7">
    <source>
        <dbReference type="PROSITE" id="PS50850"/>
    </source>
</evidence>
<accession>A0A1V3GEK1</accession>
<dbReference type="PRINTS" id="PR01036">
    <property type="entry name" value="TCRTETB"/>
</dbReference>
<comment type="caution">
    <text evidence="8">The sequence shown here is derived from an EMBL/GenBank/DDBJ whole genome shotgun (WGS) entry which is preliminary data.</text>
</comment>
<keyword evidence="4 6" id="KW-1133">Transmembrane helix</keyword>
<organism evidence="8 9">
    <name type="scientific">Fictibacillus arsenicus</name>
    <dbReference type="NCBI Taxonomy" id="255247"/>
    <lineage>
        <taxon>Bacteria</taxon>
        <taxon>Bacillati</taxon>
        <taxon>Bacillota</taxon>
        <taxon>Bacilli</taxon>
        <taxon>Bacillales</taxon>
        <taxon>Fictibacillaceae</taxon>
        <taxon>Fictibacillus</taxon>
    </lineage>
</organism>
<evidence type="ECO:0000256" key="2">
    <source>
        <dbReference type="ARBA" id="ARBA00022448"/>
    </source>
</evidence>
<keyword evidence="3 6" id="KW-0812">Transmembrane</keyword>
<keyword evidence="5 6" id="KW-0472">Membrane</keyword>
<dbReference type="PROSITE" id="PS50850">
    <property type="entry name" value="MFS"/>
    <property type="match status" value="1"/>
</dbReference>
<proteinExistence type="predicted"/>
<feature type="transmembrane region" description="Helical" evidence="6">
    <location>
        <begin position="425"/>
        <end position="445"/>
    </location>
</feature>